<dbReference type="SUPFAM" id="SSF53850">
    <property type="entry name" value="Periplasmic binding protein-like II"/>
    <property type="match status" value="1"/>
</dbReference>
<dbReference type="Gene3D" id="3.40.190.10">
    <property type="entry name" value="Periplasmic binding protein-like II"/>
    <property type="match status" value="1"/>
</dbReference>
<evidence type="ECO:0000313" key="2">
    <source>
        <dbReference type="EMBL" id="AIF07420.1"/>
    </source>
</evidence>
<dbReference type="AlphaFoldDB" id="A0A075GWY1"/>
<dbReference type="SMART" id="SM00094">
    <property type="entry name" value="TR_FER"/>
    <property type="match status" value="1"/>
</dbReference>
<dbReference type="PANTHER" id="PTHR11485:SF29">
    <property type="entry name" value="TRANSFERRIN 2"/>
    <property type="match status" value="1"/>
</dbReference>
<proteinExistence type="predicted"/>
<sequence length="231" mass="24909">MAWQQHGFEAILADQKSDGSNYYTASAWVLNSSDIQSLEDLEGRDSCHTGWLKSAGMLMPMGYMIGQGLVEVSGDEEDIDSLRTTIENHFGNASIPGSGDVYYGYGGAFRCMTEGFGDVAFAKTTSYGDHCEGNDWCLDRSEYRMLEPAFGRVPSHSVMVNADAYGDSKTESITMAFLALNLDLEGKSILESVMGTPGISEVDTSSHLGSYSAAIGSIPGIAAYFEDKYGN</sequence>
<organism evidence="2">
    <name type="scientific">uncultured marine group II/III euryarchaeote KM3_202_G07</name>
    <dbReference type="NCBI Taxonomy" id="1457979"/>
    <lineage>
        <taxon>Archaea</taxon>
        <taxon>Methanobacteriati</taxon>
        <taxon>Methanobacteriota</taxon>
        <taxon>environmental samples</taxon>
    </lineage>
</organism>
<dbReference type="Pfam" id="PF12974">
    <property type="entry name" value="Phosphonate-bd"/>
    <property type="match status" value="1"/>
</dbReference>
<dbReference type="InterPro" id="IPR001156">
    <property type="entry name" value="Transferrin-like_dom"/>
</dbReference>
<reference evidence="2" key="1">
    <citation type="journal article" date="2014" name="Genome Biol. Evol.">
        <title>Pangenome evidence for extensive interdomain horizontal transfer affecting lineage core and shell genes in uncultured planktonic thaumarchaeota and euryarchaeota.</title>
        <authorList>
            <person name="Deschamps P."/>
            <person name="Zivanovic Y."/>
            <person name="Moreira D."/>
            <person name="Rodriguez-Valera F."/>
            <person name="Lopez-Garcia P."/>
        </authorList>
    </citation>
    <scope>NUCLEOTIDE SEQUENCE</scope>
</reference>
<dbReference type="GO" id="GO:0005615">
    <property type="term" value="C:extracellular space"/>
    <property type="evidence" value="ECO:0007669"/>
    <property type="project" value="TreeGrafter"/>
</dbReference>
<dbReference type="PANTHER" id="PTHR11485">
    <property type="entry name" value="TRANSFERRIN"/>
    <property type="match status" value="1"/>
</dbReference>
<dbReference type="GO" id="GO:0006826">
    <property type="term" value="P:iron ion transport"/>
    <property type="evidence" value="ECO:0007669"/>
    <property type="project" value="TreeGrafter"/>
</dbReference>
<gene>
    <name evidence="2" type="primary">MFI2</name>
</gene>
<evidence type="ECO:0000259" key="1">
    <source>
        <dbReference type="PROSITE" id="PS51408"/>
    </source>
</evidence>
<protein>
    <submittedName>
        <fullName evidence="2">ABC-type phosphate/phosphonate transport protein, periplasmic component (MFI2)</fullName>
    </submittedName>
</protein>
<name>A0A075GWY1_9EURY</name>
<accession>A0A075GWY1</accession>
<dbReference type="EMBL" id="KF900801">
    <property type="protein sequence ID" value="AIF07420.1"/>
    <property type="molecule type" value="Genomic_DNA"/>
</dbReference>
<dbReference type="GO" id="GO:0005886">
    <property type="term" value="C:plasma membrane"/>
    <property type="evidence" value="ECO:0007669"/>
    <property type="project" value="TreeGrafter"/>
</dbReference>
<dbReference type="PROSITE" id="PS51408">
    <property type="entry name" value="TRANSFERRIN_LIKE_4"/>
    <property type="match status" value="1"/>
</dbReference>
<feature type="domain" description="Transferrin-like" evidence="1">
    <location>
        <begin position="1"/>
        <end position="231"/>
    </location>
</feature>